<protein>
    <submittedName>
        <fullName evidence="2">Uncharacterized protein</fullName>
    </submittedName>
</protein>
<dbReference type="Proteomes" id="UP000834106">
    <property type="component" value="Chromosome 4"/>
</dbReference>
<dbReference type="EMBL" id="OU503039">
    <property type="protein sequence ID" value="CAI9759360.1"/>
    <property type="molecule type" value="Genomic_DNA"/>
</dbReference>
<proteinExistence type="predicted"/>
<accession>A0AAD1Z122</accession>
<organism evidence="2 3">
    <name type="scientific">Fraxinus pennsylvanica</name>
    <dbReference type="NCBI Taxonomy" id="56036"/>
    <lineage>
        <taxon>Eukaryota</taxon>
        <taxon>Viridiplantae</taxon>
        <taxon>Streptophyta</taxon>
        <taxon>Embryophyta</taxon>
        <taxon>Tracheophyta</taxon>
        <taxon>Spermatophyta</taxon>
        <taxon>Magnoliopsida</taxon>
        <taxon>eudicotyledons</taxon>
        <taxon>Gunneridae</taxon>
        <taxon>Pentapetalae</taxon>
        <taxon>asterids</taxon>
        <taxon>lamiids</taxon>
        <taxon>Lamiales</taxon>
        <taxon>Oleaceae</taxon>
        <taxon>Oleeae</taxon>
        <taxon>Fraxinus</taxon>
    </lineage>
</organism>
<evidence type="ECO:0000256" key="1">
    <source>
        <dbReference type="SAM" id="MobiDB-lite"/>
    </source>
</evidence>
<gene>
    <name evidence="2" type="ORF">FPE_LOCUS6790</name>
</gene>
<evidence type="ECO:0000313" key="3">
    <source>
        <dbReference type="Proteomes" id="UP000834106"/>
    </source>
</evidence>
<dbReference type="AlphaFoldDB" id="A0AAD1Z122"/>
<feature type="compositionally biased region" description="Polar residues" evidence="1">
    <location>
        <begin position="1"/>
        <end position="19"/>
    </location>
</feature>
<sequence>MFNETSSVYNSGENPSPAETDNKTNSGYNSGEESNNNGVKSPKSVLLFNSLSDSQADAEAEPTMSFIRPDDAVLNGNDNFSDFSVFSADDDLFPPFVVPDLFDQTGFPDSVFGFEDFDCCGGLFSGSSNDYRDGSSMLQTDDYFQDFGDIFGSDPLVAL</sequence>
<evidence type="ECO:0000313" key="2">
    <source>
        <dbReference type="EMBL" id="CAI9759360.1"/>
    </source>
</evidence>
<feature type="compositionally biased region" description="Low complexity" evidence="1">
    <location>
        <begin position="25"/>
        <end position="38"/>
    </location>
</feature>
<feature type="region of interest" description="Disordered" evidence="1">
    <location>
        <begin position="1"/>
        <end position="42"/>
    </location>
</feature>
<keyword evidence="3" id="KW-1185">Reference proteome</keyword>
<reference evidence="2" key="1">
    <citation type="submission" date="2023-05" db="EMBL/GenBank/DDBJ databases">
        <authorList>
            <person name="Huff M."/>
        </authorList>
    </citation>
    <scope>NUCLEOTIDE SEQUENCE</scope>
</reference>
<name>A0AAD1Z122_9LAMI</name>